<reference evidence="4" key="1">
    <citation type="submission" date="2013-10" db="EMBL/GenBank/DDBJ databases">
        <title>Genome sequencing of Onchocerca volvulus.</title>
        <authorList>
            <person name="Cotton J."/>
            <person name="Tsai J."/>
            <person name="Stanley E."/>
            <person name="Tracey A."/>
            <person name="Holroyd N."/>
            <person name="Lustigman S."/>
            <person name="Berriman M."/>
        </authorList>
    </citation>
    <scope>NUCLEOTIDE SEQUENCE</scope>
</reference>
<dbReference type="Proteomes" id="UP000024404">
    <property type="component" value="Unassembled WGS sequence"/>
</dbReference>
<reference evidence="3" key="2">
    <citation type="submission" date="2022-06" db="UniProtKB">
        <authorList>
            <consortium name="EnsemblMetazoa"/>
        </authorList>
    </citation>
    <scope>IDENTIFICATION</scope>
</reference>
<keyword evidence="2" id="KW-0812">Transmembrane</keyword>
<keyword evidence="2" id="KW-1133">Transmembrane helix</keyword>
<feature type="compositionally biased region" description="Polar residues" evidence="1">
    <location>
        <begin position="285"/>
        <end position="308"/>
    </location>
</feature>
<evidence type="ECO:0000256" key="2">
    <source>
        <dbReference type="SAM" id="Phobius"/>
    </source>
</evidence>
<organism evidence="3 4">
    <name type="scientific">Onchocerca volvulus</name>
    <dbReference type="NCBI Taxonomy" id="6282"/>
    <lineage>
        <taxon>Eukaryota</taxon>
        <taxon>Metazoa</taxon>
        <taxon>Ecdysozoa</taxon>
        <taxon>Nematoda</taxon>
        <taxon>Chromadorea</taxon>
        <taxon>Rhabditida</taxon>
        <taxon>Spirurina</taxon>
        <taxon>Spiruromorpha</taxon>
        <taxon>Filarioidea</taxon>
        <taxon>Onchocercidae</taxon>
        <taxon>Onchocerca</taxon>
    </lineage>
</organism>
<proteinExistence type="predicted"/>
<feature type="region of interest" description="Disordered" evidence="1">
    <location>
        <begin position="278"/>
        <end position="308"/>
    </location>
</feature>
<evidence type="ECO:0000313" key="3">
    <source>
        <dbReference type="EnsemblMetazoa" id="OVOC8887.1"/>
    </source>
</evidence>
<protein>
    <submittedName>
        <fullName evidence="3">Uncharacterized protein</fullName>
    </submittedName>
</protein>
<dbReference type="AlphaFoldDB" id="A0A8R1Y2J5"/>
<accession>A0A8R1Y2J5</accession>
<feature type="transmembrane region" description="Helical" evidence="2">
    <location>
        <begin position="42"/>
        <end position="63"/>
    </location>
</feature>
<feature type="transmembrane region" description="Helical" evidence="2">
    <location>
        <begin position="237"/>
        <end position="261"/>
    </location>
</feature>
<sequence length="308" mass="35512">MKYHYTCVVKLKIIWSPNIRSSALDNLHDISKYAQVLFLQTMFRYICALFIVISFCFETVTLLKFRSLSKKCINYAKNHTVCATMEACKTTRCAPYKCESIPAIHFRNIVVLINKRFRIKPARYKEQFNSLLHDPLKTSIATQEVSGAHCGERNELLKNVKIKVLLSEGIFQQLLRKAFFMQQRYLYARDDCLDKCYVLGINLGCEMVPDDDMEVIKTAVFKHLEHMVFFQCGEFPMLMIIVVILVVLFIIIAILEITIGISRIRAAKKRIEMKDIEESKDELTTESGSMSKTRSQMGSKSVSNESIK</sequence>
<dbReference type="EnsemblMetazoa" id="OVOC8887.1">
    <property type="protein sequence ID" value="OVOC8887.1"/>
    <property type="gene ID" value="WBGene00245696"/>
</dbReference>
<evidence type="ECO:0000313" key="4">
    <source>
        <dbReference type="Proteomes" id="UP000024404"/>
    </source>
</evidence>
<keyword evidence="4" id="KW-1185">Reference proteome</keyword>
<dbReference type="EMBL" id="CMVM020000250">
    <property type="status" value="NOT_ANNOTATED_CDS"/>
    <property type="molecule type" value="Genomic_DNA"/>
</dbReference>
<evidence type="ECO:0000256" key="1">
    <source>
        <dbReference type="SAM" id="MobiDB-lite"/>
    </source>
</evidence>
<name>A0A8R1Y2J5_ONCVO</name>
<keyword evidence="2" id="KW-0472">Membrane</keyword>